<dbReference type="AlphaFoldDB" id="A0A9D4FAN1"/>
<sequence>MKAMATPKSLEKTRWTSQSSADPAETRPLTALRERHTELTRRTRSGGHNSTACNKSTNVTKQVKQAIYFFDLRRVSSLISVCCSHRLIRDDSFRIDWIFV</sequence>
<evidence type="ECO:0000256" key="1">
    <source>
        <dbReference type="SAM" id="MobiDB-lite"/>
    </source>
</evidence>
<name>A0A9D4FAN1_DREPO</name>
<reference evidence="2" key="2">
    <citation type="submission" date="2020-11" db="EMBL/GenBank/DDBJ databases">
        <authorList>
            <person name="McCartney M.A."/>
            <person name="Auch B."/>
            <person name="Kono T."/>
            <person name="Mallez S."/>
            <person name="Becker A."/>
            <person name="Gohl D.M."/>
            <person name="Silverstein K.A.T."/>
            <person name="Koren S."/>
            <person name="Bechman K.B."/>
            <person name="Herman A."/>
            <person name="Abrahante J.E."/>
            <person name="Garbe J."/>
        </authorList>
    </citation>
    <scope>NUCLEOTIDE SEQUENCE</scope>
    <source>
        <strain evidence="2">Duluth1</strain>
        <tissue evidence="2">Whole animal</tissue>
    </source>
</reference>
<accession>A0A9D4FAN1</accession>
<evidence type="ECO:0000313" key="3">
    <source>
        <dbReference type="Proteomes" id="UP000828390"/>
    </source>
</evidence>
<reference evidence="2" key="1">
    <citation type="journal article" date="2019" name="bioRxiv">
        <title>The Genome of the Zebra Mussel, Dreissena polymorpha: A Resource for Invasive Species Research.</title>
        <authorList>
            <person name="McCartney M.A."/>
            <person name="Auch B."/>
            <person name="Kono T."/>
            <person name="Mallez S."/>
            <person name="Zhang Y."/>
            <person name="Obille A."/>
            <person name="Becker A."/>
            <person name="Abrahante J.E."/>
            <person name="Garbe J."/>
            <person name="Badalamenti J.P."/>
            <person name="Herman A."/>
            <person name="Mangelson H."/>
            <person name="Liachko I."/>
            <person name="Sullivan S."/>
            <person name="Sone E.D."/>
            <person name="Koren S."/>
            <person name="Silverstein K.A.T."/>
            <person name="Beckman K.B."/>
            <person name="Gohl D.M."/>
        </authorList>
    </citation>
    <scope>NUCLEOTIDE SEQUENCE</scope>
    <source>
        <strain evidence="2">Duluth1</strain>
        <tissue evidence="2">Whole animal</tissue>
    </source>
</reference>
<feature type="region of interest" description="Disordered" evidence="1">
    <location>
        <begin position="1"/>
        <end position="56"/>
    </location>
</feature>
<proteinExistence type="predicted"/>
<feature type="compositionally biased region" description="Polar residues" evidence="1">
    <location>
        <begin position="46"/>
        <end position="56"/>
    </location>
</feature>
<gene>
    <name evidence="2" type="ORF">DPMN_146611</name>
</gene>
<feature type="compositionally biased region" description="Basic and acidic residues" evidence="1">
    <location>
        <begin position="32"/>
        <end position="41"/>
    </location>
</feature>
<keyword evidence="3" id="KW-1185">Reference proteome</keyword>
<dbReference type="EMBL" id="JAIWYP010000007">
    <property type="protein sequence ID" value="KAH3793106.1"/>
    <property type="molecule type" value="Genomic_DNA"/>
</dbReference>
<dbReference type="Proteomes" id="UP000828390">
    <property type="component" value="Unassembled WGS sequence"/>
</dbReference>
<comment type="caution">
    <text evidence="2">The sequence shown here is derived from an EMBL/GenBank/DDBJ whole genome shotgun (WGS) entry which is preliminary data.</text>
</comment>
<organism evidence="2 3">
    <name type="scientific">Dreissena polymorpha</name>
    <name type="common">Zebra mussel</name>
    <name type="synonym">Mytilus polymorpha</name>
    <dbReference type="NCBI Taxonomy" id="45954"/>
    <lineage>
        <taxon>Eukaryota</taxon>
        <taxon>Metazoa</taxon>
        <taxon>Spiralia</taxon>
        <taxon>Lophotrochozoa</taxon>
        <taxon>Mollusca</taxon>
        <taxon>Bivalvia</taxon>
        <taxon>Autobranchia</taxon>
        <taxon>Heteroconchia</taxon>
        <taxon>Euheterodonta</taxon>
        <taxon>Imparidentia</taxon>
        <taxon>Neoheterodontei</taxon>
        <taxon>Myida</taxon>
        <taxon>Dreissenoidea</taxon>
        <taxon>Dreissenidae</taxon>
        <taxon>Dreissena</taxon>
    </lineage>
</organism>
<evidence type="ECO:0000313" key="2">
    <source>
        <dbReference type="EMBL" id="KAH3793106.1"/>
    </source>
</evidence>
<protein>
    <submittedName>
        <fullName evidence="2">Uncharacterized protein</fullName>
    </submittedName>
</protein>